<feature type="region of interest" description="Disordered" evidence="1">
    <location>
        <begin position="630"/>
        <end position="661"/>
    </location>
</feature>
<dbReference type="Pfam" id="PF10263">
    <property type="entry name" value="SprT-like"/>
    <property type="match status" value="1"/>
</dbReference>
<protein>
    <recommendedName>
        <fullName evidence="2">SprT-like domain-containing protein</fullName>
    </recommendedName>
</protein>
<evidence type="ECO:0000256" key="1">
    <source>
        <dbReference type="SAM" id="MobiDB-lite"/>
    </source>
</evidence>
<dbReference type="OrthoDB" id="860at2759"/>
<sequence>MPSNNCTCPTNPDGSSSSRGLRSTHQPANPAHGLTEALATKLAIDSLDGNKRIVFKEPCEVHWQPQSTPFDFFDILDRELFRGVLKNEVYLEWQDMPISHHGATIIAGVRDTRVTIQLNSALLKDQDSSKPPSIIGILIHHMVHAYFLVCCGFDDRNHHTKKYRLDHGLGYSTLLHKISEVFQPDGLGTVMPNYFNCVHFAREKTGPRLSSPGGPPPYGYSSCKYSHNNALSSDACRDHVSMLKQMKLDPKKVVTHPISHYLHTVNVEKFTPVLRSRYSLSLVDIIELHYSPFAVPVPRSKLKDCQSLLTQASRNREIVQVPAPSQEVFFAFYNYIFKGDYLPELPSSTSLGHSFFRTPTPQGPPLILEYRERDPPYLLTDIQVFILASKTGFKELLKRALHRLYSQTVTHNDPIAALEEIYNNKNGIKDEADKKKLRKWAKKFLSKSYSPRAGMSTTNMQILQRKQSWVERFAKLRRDSAEFTADCEEMERMLVLKILRGVDGNLGGNDGAWDDDREWERDQDLEQFNQLGLLDDFADGRRRFGRGFTNDDDDDEEEEEEEELARFFGITSSSLPDFLTNRNECGQGEFGKWLDLIVNASPLSPIQAQLLREHHPRLYKWYKRVMEEEKAKAREKEKEKERREEERRRREEEERSRREERERNSHVCESCGWNGNAPAHHGCHGGNGNFICGGCRYCDVHHNDPPAQVRNARFAEDVTRPFASGWDRNHWGWPHRYHH</sequence>
<feature type="domain" description="SprT-like" evidence="2">
    <location>
        <begin position="72"/>
        <end position="164"/>
    </location>
</feature>
<evidence type="ECO:0000313" key="4">
    <source>
        <dbReference type="Proteomes" id="UP000223968"/>
    </source>
</evidence>
<dbReference type="InterPro" id="IPR006640">
    <property type="entry name" value="SprT-like_domain"/>
</dbReference>
<organism evidence="3 4">
    <name type="scientific">Helicocarpus griseus UAMH5409</name>
    <dbReference type="NCBI Taxonomy" id="1447875"/>
    <lineage>
        <taxon>Eukaryota</taxon>
        <taxon>Fungi</taxon>
        <taxon>Dikarya</taxon>
        <taxon>Ascomycota</taxon>
        <taxon>Pezizomycotina</taxon>
        <taxon>Eurotiomycetes</taxon>
        <taxon>Eurotiomycetidae</taxon>
        <taxon>Onygenales</taxon>
        <taxon>Ajellomycetaceae</taxon>
        <taxon>Helicocarpus</taxon>
    </lineage>
</organism>
<dbReference type="GO" id="GO:0006950">
    <property type="term" value="P:response to stress"/>
    <property type="evidence" value="ECO:0007669"/>
    <property type="project" value="UniProtKB-ARBA"/>
</dbReference>
<reference evidence="3 4" key="1">
    <citation type="submission" date="2017-10" db="EMBL/GenBank/DDBJ databases">
        <title>Comparative genomics in systemic dimorphic fungi from Ajellomycetaceae.</title>
        <authorList>
            <person name="Munoz J.F."/>
            <person name="Mcewen J.G."/>
            <person name="Clay O.K."/>
            <person name="Cuomo C.A."/>
        </authorList>
    </citation>
    <scope>NUCLEOTIDE SEQUENCE [LARGE SCALE GENOMIC DNA]</scope>
    <source>
        <strain evidence="3 4">UAMH5409</strain>
    </source>
</reference>
<accession>A0A2B7XUJ3</accession>
<keyword evidence="4" id="KW-1185">Reference proteome</keyword>
<gene>
    <name evidence="3" type="ORF">AJ79_02410</name>
</gene>
<feature type="region of interest" description="Disordered" evidence="1">
    <location>
        <begin position="1"/>
        <end position="31"/>
    </location>
</feature>
<dbReference type="EMBL" id="PDNB01000025">
    <property type="protein sequence ID" value="PGH15434.1"/>
    <property type="molecule type" value="Genomic_DNA"/>
</dbReference>
<dbReference type="AlphaFoldDB" id="A0A2B7XUJ3"/>
<comment type="caution">
    <text evidence="3">The sequence shown here is derived from an EMBL/GenBank/DDBJ whole genome shotgun (WGS) entry which is preliminary data.</text>
</comment>
<dbReference type="STRING" id="1447875.A0A2B7XUJ3"/>
<evidence type="ECO:0000259" key="2">
    <source>
        <dbReference type="Pfam" id="PF10263"/>
    </source>
</evidence>
<dbReference type="Proteomes" id="UP000223968">
    <property type="component" value="Unassembled WGS sequence"/>
</dbReference>
<evidence type="ECO:0000313" key="3">
    <source>
        <dbReference type="EMBL" id="PGH15434.1"/>
    </source>
</evidence>
<feature type="compositionally biased region" description="Polar residues" evidence="1">
    <location>
        <begin position="1"/>
        <end position="27"/>
    </location>
</feature>
<proteinExistence type="predicted"/>
<name>A0A2B7XUJ3_9EURO</name>